<feature type="domain" description="ACB" evidence="2">
    <location>
        <begin position="1"/>
        <end position="116"/>
    </location>
</feature>
<feature type="coiled-coil region" evidence="1">
    <location>
        <begin position="336"/>
        <end position="363"/>
    </location>
</feature>
<dbReference type="Pfam" id="PF00887">
    <property type="entry name" value="ACBP"/>
    <property type="match status" value="1"/>
</dbReference>
<evidence type="ECO:0000313" key="3">
    <source>
        <dbReference type="EMBL" id="GBP71911.1"/>
    </source>
</evidence>
<sequence length="403" mass="44979">MTLDRRKFPESVAYPGFNKYSDNFFITFIDKNVACILAPWDATDAPPSVKLLWARWAFLRWGKNHRTRDTVTVTVTDTSVYKAKWESWSKLGNMTQEEAMHGYVNELHKIVETMAYSENVAEFLSAGDDEDDEGNGFPTNDLELVAGDVLARVRSESNSPVDSRSISPVDSPARIVSPSAQAAAHAHKNKHDSDDEFIDTVDRREDVLLNFLSINVTTARPLRESAVDEVTAGVGCLVAARRRTYPRAHDRGSPPLAAIGSARRRLRRVAPACAPEYTYLTLKHFAFQQSEPEAPAPRAERAAAAPPAAAACRDLPRLSNGHAHQITSQLTHLKVLEELPGTLARLERDVAALRKAVEGDRAMLTGSSRKWRWPWQELSPPTLLFVLLWPVVVARLVARRRRT</sequence>
<keyword evidence="1" id="KW-0175">Coiled coil</keyword>
<proteinExistence type="predicted"/>
<evidence type="ECO:0000313" key="4">
    <source>
        <dbReference type="Proteomes" id="UP000299102"/>
    </source>
</evidence>
<dbReference type="STRING" id="151549.A0A4C1Y6P8"/>
<keyword evidence="4" id="KW-1185">Reference proteome</keyword>
<dbReference type="OrthoDB" id="71307at2759"/>
<gene>
    <name evidence="3" type="primary">ACBD5</name>
    <name evidence="3" type="ORF">EVAR_38244_1</name>
</gene>
<comment type="caution">
    <text evidence="3">The sequence shown here is derived from an EMBL/GenBank/DDBJ whole genome shotgun (WGS) entry which is preliminary data.</text>
</comment>
<dbReference type="EMBL" id="BGZK01001126">
    <property type="protein sequence ID" value="GBP71911.1"/>
    <property type="molecule type" value="Genomic_DNA"/>
</dbReference>
<protein>
    <submittedName>
        <fullName evidence="3">Acyl-CoA-binding domain-containing protein 5</fullName>
    </submittedName>
</protein>
<dbReference type="Proteomes" id="UP000299102">
    <property type="component" value="Unassembled WGS sequence"/>
</dbReference>
<name>A0A4C1Y6P8_EUMVA</name>
<dbReference type="InterPro" id="IPR014352">
    <property type="entry name" value="FERM/acyl-CoA-bd_prot_sf"/>
</dbReference>
<dbReference type="PROSITE" id="PS51228">
    <property type="entry name" value="ACB_2"/>
    <property type="match status" value="1"/>
</dbReference>
<organism evidence="3 4">
    <name type="scientific">Eumeta variegata</name>
    <name type="common">Bagworm moth</name>
    <name type="synonym">Eumeta japonica</name>
    <dbReference type="NCBI Taxonomy" id="151549"/>
    <lineage>
        <taxon>Eukaryota</taxon>
        <taxon>Metazoa</taxon>
        <taxon>Ecdysozoa</taxon>
        <taxon>Arthropoda</taxon>
        <taxon>Hexapoda</taxon>
        <taxon>Insecta</taxon>
        <taxon>Pterygota</taxon>
        <taxon>Neoptera</taxon>
        <taxon>Endopterygota</taxon>
        <taxon>Lepidoptera</taxon>
        <taxon>Glossata</taxon>
        <taxon>Ditrysia</taxon>
        <taxon>Tineoidea</taxon>
        <taxon>Psychidae</taxon>
        <taxon>Oiketicinae</taxon>
        <taxon>Eumeta</taxon>
    </lineage>
</organism>
<dbReference type="Gene3D" id="1.20.80.10">
    <property type="match status" value="1"/>
</dbReference>
<evidence type="ECO:0000259" key="2">
    <source>
        <dbReference type="PROSITE" id="PS51228"/>
    </source>
</evidence>
<dbReference type="GO" id="GO:0000062">
    <property type="term" value="F:fatty-acyl-CoA binding"/>
    <property type="evidence" value="ECO:0007669"/>
    <property type="project" value="InterPro"/>
</dbReference>
<evidence type="ECO:0000256" key="1">
    <source>
        <dbReference type="SAM" id="Coils"/>
    </source>
</evidence>
<dbReference type="InterPro" id="IPR035984">
    <property type="entry name" value="Acyl-CoA-binding_sf"/>
</dbReference>
<dbReference type="AlphaFoldDB" id="A0A4C1Y6P8"/>
<dbReference type="SUPFAM" id="SSF47027">
    <property type="entry name" value="Acyl-CoA binding protein"/>
    <property type="match status" value="1"/>
</dbReference>
<dbReference type="InterPro" id="IPR000582">
    <property type="entry name" value="Acyl-CoA-binding_protein"/>
</dbReference>
<reference evidence="3 4" key="1">
    <citation type="journal article" date="2019" name="Commun. Biol.">
        <title>The bagworm genome reveals a unique fibroin gene that provides high tensile strength.</title>
        <authorList>
            <person name="Kono N."/>
            <person name="Nakamura H."/>
            <person name="Ohtoshi R."/>
            <person name="Tomita M."/>
            <person name="Numata K."/>
            <person name="Arakawa K."/>
        </authorList>
    </citation>
    <scope>NUCLEOTIDE SEQUENCE [LARGE SCALE GENOMIC DNA]</scope>
</reference>
<accession>A0A4C1Y6P8</accession>